<dbReference type="OrthoDB" id="5148120at2"/>
<dbReference type="PRINTS" id="PR00598">
    <property type="entry name" value="HTHMARR"/>
</dbReference>
<feature type="domain" description="HTH marR-type" evidence="4">
    <location>
        <begin position="10"/>
        <end position="142"/>
    </location>
</feature>
<keyword evidence="6" id="KW-1185">Reference proteome</keyword>
<protein>
    <submittedName>
        <fullName evidence="5">MarR family transcriptional regulator</fullName>
    </submittedName>
</protein>
<evidence type="ECO:0000313" key="5">
    <source>
        <dbReference type="EMBL" id="OEV39337.1"/>
    </source>
</evidence>
<dbReference type="GO" id="GO:0043565">
    <property type="term" value="F:sequence-specific DNA binding"/>
    <property type="evidence" value="ECO:0007669"/>
    <property type="project" value="InterPro"/>
</dbReference>
<evidence type="ECO:0000259" key="4">
    <source>
        <dbReference type="PROSITE" id="PS50995"/>
    </source>
</evidence>
<evidence type="ECO:0000313" key="6">
    <source>
        <dbReference type="Proteomes" id="UP000037395"/>
    </source>
</evidence>
<dbReference type="InterPro" id="IPR011991">
    <property type="entry name" value="ArsR-like_HTH"/>
</dbReference>
<dbReference type="PANTHER" id="PTHR33164">
    <property type="entry name" value="TRANSCRIPTIONAL REGULATOR, MARR FAMILY"/>
    <property type="match status" value="1"/>
</dbReference>
<dbReference type="PROSITE" id="PS50995">
    <property type="entry name" value="HTH_MARR_2"/>
    <property type="match status" value="1"/>
</dbReference>
<dbReference type="Pfam" id="PF12802">
    <property type="entry name" value="MarR_2"/>
    <property type="match status" value="1"/>
</dbReference>
<gene>
    <name evidence="5" type="ORF">HS99_0001085</name>
</gene>
<keyword evidence="3" id="KW-0804">Transcription</keyword>
<dbReference type="Gene3D" id="1.10.10.10">
    <property type="entry name" value="Winged helix-like DNA-binding domain superfamily/Winged helix DNA-binding domain"/>
    <property type="match status" value="1"/>
</dbReference>
<dbReference type="PANTHER" id="PTHR33164:SF57">
    <property type="entry name" value="MARR-FAMILY TRANSCRIPTIONAL REGULATOR"/>
    <property type="match status" value="1"/>
</dbReference>
<reference evidence="5" key="1">
    <citation type="submission" date="2016-08" db="EMBL/GenBank/DDBJ databases">
        <title>Sequencing, Assembly and Comparative Genomics of S. aureofaciens ATCC 10762.</title>
        <authorList>
            <person name="Gradnigo J.S."/>
            <person name="Johnson N."/>
            <person name="Somerville G.A."/>
        </authorList>
    </citation>
    <scope>NUCLEOTIDE SEQUENCE [LARGE SCALE GENOMIC DNA]</scope>
    <source>
        <strain evidence="5">ATCC 10762</strain>
    </source>
</reference>
<dbReference type="SMART" id="SM00347">
    <property type="entry name" value="HTH_MARR"/>
    <property type="match status" value="1"/>
</dbReference>
<keyword evidence="1" id="KW-0805">Transcription regulation</keyword>
<evidence type="ECO:0000256" key="3">
    <source>
        <dbReference type="ARBA" id="ARBA00023163"/>
    </source>
</evidence>
<dbReference type="InterPro" id="IPR036390">
    <property type="entry name" value="WH_DNA-bd_sf"/>
</dbReference>
<dbReference type="InterPro" id="IPR039422">
    <property type="entry name" value="MarR/SlyA-like"/>
</dbReference>
<dbReference type="CDD" id="cd00090">
    <property type="entry name" value="HTH_ARSR"/>
    <property type="match status" value="1"/>
</dbReference>
<dbReference type="AlphaFoldDB" id="A0A1E7NF73"/>
<dbReference type="InterPro" id="IPR000485">
    <property type="entry name" value="AsnC-type_HTH_dom"/>
</dbReference>
<name>A0A1E7NF73_KITAU</name>
<dbReference type="InterPro" id="IPR023187">
    <property type="entry name" value="Tscrpt_reg_MarR-type_CS"/>
</dbReference>
<sequence length="148" mass="15952">MTNPTGHEIAEALGLLLRRSTRAGLHAQLTEGLGEAVDELTYPVLSGLARTGPCSAADLGREVGLDRTTVTRRADRLEEAGLLRREADPGDRRATLLVLTDAGQGVVRTTRERLAARIEDSLASWPAADARAFARLLRVFVDEGPFHA</sequence>
<dbReference type="RefSeq" id="WP_030288915.1">
    <property type="nucleotide sequence ID" value="NZ_JBEXMP010000037.1"/>
</dbReference>
<dbReference type="PROSITE" id="PS01117">
    <property type="entry name" value="HTH_MARR_1"/>
    <property type="match status" value="1"/>
</dbReference>
<dbReference type="GO" id="GO:0003700">
    <property type="term" value="F:DNA-binding transcription factor activity"/>
    <property type="evidence" value="ECO:0007669"/>
    <property type="project" value="InterPro"/>
</dbReference>
<dbReference type="SUPFAM" id="SSF46785">
    <property type="entry name" value="Winged helix' DNA-binding domain"/>
    <property type="match status" value="1"/>
</dbReference>
<dbReference type="InterPro" id="IPR000835">
    <property type="entry name" value="HTH_MarR-typ"/>
</dbReference>
<dbReference type="EMBL" id="JPRF03000001">
    <property type="protein sequence ID" value="OEV39337.1"/>
    <property type="molecule type" value="Genomic_DNA"/>
</dbReference>
<dbReference type="InterPro" id="IPR036388">
    <property type="entry name" value="WH-like_DNA-bd_sf"/>
</dbReference>
<accession>A0A1E7NF73</accession>
<evidence type="ECO:0000256" key="2">
    <source>
        <dbReference type="ARBA" id="ARBA00023125"/>
    </source>
</evidence>
<dbReference type="PRINTS" id="PR00033">
    <property type="entry name" value="HTHASNC"/>
</dbReference>
<dbReference type="Proteomes" id="UP000037395">
    <property type="component" value="Unassembled WGS sequence"/>
</dbReference>
<proteinExistence type="predicted"/>
<organism evidence="5 6">
    <name type="scientific">Kitasatospora aureofaciens</name>
    <name type="common">Streptomyces aureofaciens</name>
    <dbReference type="NCBI Taxonomy" id="1894"/>
    <lineage>
        <taxon>Bacteria</taxon>
        <taxon>Bacillati</taxon>
        <taxon>Actinomycetota</taxon>
        <taxon>Actinomycetes</taxon>
        <taxon>Kitasatosporales</taxon>
        <taxon>Streptomycetaceae</taxon>
        <taxon>Kitasatospora</taxon>
    </lineage>
</organism>
<dbReference type="GO" id="GO:0006950">
    <property type="term" value="P:response to stress"/>
    <property type="evidence" value="ECO:0007669"/>
    <property type="project" value="TreeGrafter"/>
</dbReference>
<evidence type="ECO:0000256" key="1">
    <source>
        <dbReference type="ARBA" id="ARBA00023015"/>
    </source>
</evidence>
<comment type="caution">
    <text evidence="5">The sequence shown here is derived from an EMBL/GenBank/DDBJ whole genome shotgun (WGS) entry which is preliminary data.</text>
</comment>
<keyword evidence="2" id="KW-0238">DNA-binding</keyword>